<reference evidence="3" key="1">
    <citation type="submission" date="2017-10" db="EMBL/GenBank/DDBJ databases">
        <title>Rapid genome shrinkage in a self-fertile nematode reveals novel sperm competition proteins.</title>
        <authorList>
            <person name="Yin D."/>
            <person name="Schwarz E.M."/>
            <person name="Thomas C.G."/>
            <person name="Felde R.L."/>
            <person name="Korf I.F."/>
            <person name="Cutter A.D."/>
            <person name="Schartner C.M."/>
            <person name="Ralston E.J."/>
            <person name="Meyer B.J."/>
            <person name="Haag E.S."/>
        </authorList>
    </citation>
    <scope>NUCLEOTIDE SEQUENCE [LARGE SCALE GENOMIC DNA]</scope>
    <source>
        <strain evidence="3">JU1422</strain>
    </source>
</reference>
<evidence type="ECO:0000313" key="2">
    <source>
        <dbReference type="EMBL" id="PIC20157.1"/>
    </source>
</evidence>
<dbReference type="PANTHER" id="PTHR21503:SF8">
    <property type="entry name" value="F-BOX ASSOCIATED DOMAIN-CONTAINING PROTEIN-RELATED"/>
    <property type="match status" value="1"/>
</dbReference>
<dbReference type="AlphaFoldDB" id="A0A2G5SYP0"/>
<dbReference type="Pfam" id="PF00646">
    <property type="entry name" value="F-box"/>
    <property type="match status" value="1"/>
</dbReference>
<dbReference type="Proteomes" id="UP000230233">
    <property type="component" value="Chromosome X"/>
</dbReference>
<evidence type="ECO:0000313" key="3">
    <source>
        <dbReference type="Proteomes" id="UP000230233"/>
    </source>
</evidence>
<gene>
    <name evidence="2" type="primary">Cnig_chr_X.g25448</name>
    <name evidence="2" type="ORF">B9Z55_025448</name>
</gene>
<dbReference type="InterPro" id="IPR001810">
    <property type="entry name" value="F-box_dom"/>
</dbReference>
<accession>A0A2G5SYP0</accession>
<dbReference type="PANTHER" id="PTHR21503">
    <property type="entry name" value="F-BOX-CONTAINING HYPOTHETICAL PROTEIN C.ELEGANS"/>
    <property type="match status" value="1"/>
</dbReference>
<organism evidence="2 3">
    <name type="scientific">Caenorhabditis nigoni</name>
    <dbReference type="NCBI Taxonomy" id="1611254"/>
    <lineage>
        <taxon>Eukaryota</taxon>
        <taxon>Metazoa</taxon>
        <taxon>Ecdysozoa</taxon>
        <taxon>Nematoda</taxon>
        <taxon>Chromadorea</taxon>
        <taxon>Rhabditida</taxon>
        <taxon>Rhabditina</taxon>
        <taxon>Rhabditomorpha</taxon>
        <taxon>Rhabditoidea</taxon>
        <taxon>Rhabditidae</taxon>
        <taxon>Peloderinae</taxon>
        <taxon>Caenorhabditis</taxon>
    </lineage>
</organism>
<name>A0A2G5SYP0_9PELO</name>
<protein>
    <recommendedName>
        <fullName evidence="1">F-box domain-containing protein</fullName>
    </recommendedName>
</protein>
<sequence>MQLLKYPSLVQNEILNNMEFSNLLMLSFVSKNMKKLIKSSSQMQRFKNVNTIRYDHRDEGTFVYIPFYNLPENMLRIAKHDNTKHDYFKLNVSGKWFDFRIIYDFGHYYPVAYYHRDETECLLNSIHGYFLDFFGNSVKYYWHARDYKQPIPKLQNLSVCLYHHPGMPGTNSYVLNMRRFENFFSVSPIFKFIEIYKSNITEPLRPESKFYQAEYIESVQYDTTLPAILHHFQGRQAYLKIVGCENRDVIEFVGKWKSGEAFDKFEHIKIETGIGGFTQNEILNTIGAKHLDRVKKPPTHVLPKVYDWHNRNPNTDPITSHTYIVRESDNRVASILIEGYTFNFGVWDKTEEEFLRMIG</sequence>
<proteinExistence type="predicted"/>
<keyword evidence="3" id="KW-1185">Reference proteome</keyword>
<feature type="domain" description="F-box" evidence="1">
    <location>
        <begin position="1"/>
        <end position="49"/>
    </location>
</feature>
<dbReference type="EMBL" id="PDUG01000006">
    <property type="protein sequence ID" value="PIC20157.1"/>
    <property type="molecule type" value="Genomic_DNA"/>
</dbReference>
<evidence type="ECO:0000259" key="1">
    <source>
        <dbReference type="PROSITE" id="PS50181"/>
    </source>
</evidence>
<comment type="caution">
    <text evidence="2">The sequence shown here is derived from an EMBL/GenBank/DDBJ whole genome shotgun (WGS) entry which is preliminary data.</text>
</comment>
<dbReference type="PROSITE" id="PS50181">
    <property type="entry name" value="FBOX"/>
    <property type="match status" value="1"/>
</dbReference>